<evidence type="ECO:0000313" key="3">
    <source>
        <dbReference type="EMBL" id="KAG9322501.1"/>
    </source>
</evidence>
<evidence type="ECO:0000313" key="4">
    <source>
        <dbReference type="Proteomes" id="UP000717515"/>
    </source>
</evidence>
<feature type="region of interest" description="Disordered" evidence="1">
    <location>
        <begin position="523"/>
        <end position="604"/>
    </location>
</feature>
<feature type="region of interest" description="Disordered" evidence="1">
    <location>
        <begin position="624"/>
        <end position="750"/>
    </location>
</feature>
<feature type="compositionally biased region" description="Low complexity" evidence="1">
    <location>
        <begin position="524"/>
        <end position="549"/>
    </location>
</feature>
<dbReference type="EMBL" id="JAIFTL010000143">
    <property type="protein sequence ID" value="KAG9322501.1"/>
    <property type="molecule type" value="Genomic_DNA"/>
</dbReference>
<feature type="compositionally biased region" description="Pro residues" evidence="1">
    <location>
        <begin position="1034"/>
        <end position="1045"/>
    </location>
</feature>
<dbReference type="InterPro" id="IPR011993">
    <property type="entry name" value="PH-like_dom_sf"/>
</dbReference>
<organism evidence="3 4">
    <name type="scientific">Mortierella alpina</name>
    <name type="common">Oleaginous fungus</name>
    <name type="synonym">Mortierella renispora</name>
    <dbReference type="NCBI Taxonomy" id="64518"/>
    <lineage>
        <taxon>Eukaryota</taxon>
        <taxon>Fungi</taxon>
        <taxon>Fungi incertae sedis</taxon>
        <taxon>Mucoromycota</taxon>
        <taxon>Mortierellomycotina</taxon>
        <taxon>Mortierellomycetes</taxon>
        <taxon>Mortierellales</taxon>
        <taxon>Mortierellaceae</taxon>
        <taxon>Mortierella</taxon>
    </lineage>
</organism>
<dbReference type="PANTHER" id="PTHR12752:SF9">
    <property type="entry name" value="KRAMER, ISOFORM I"/>
    <property type="match status" value="1"/>
</dbReference>
<feature type="region of interest" description="Disordered" evidence="1">
    <location>
        <begin position="785"/>
        <end position="830"/>
    </location>
</feature>
<feature type="compositionally biased region" description="Polar residues" evidence="1">
    <location>
        <begin position="160"/>
        <end position="173"/>
    </location>
</feature>
<feature type="compositionally biased region" description="Polar residues" evidence="1">
    <location>
        <begin position="624"/>
        <end position="638"/>
    </location>
</feature>
<feature type="region of interest" description="Disordered" evidence="1">
    <location>
        <begin position="1"/>
        <end position="53"/>
    </location>
</feature>
<name>A0A9P8A4A9_MORAP</name>
<feature type="compositionally biased region" description="Pro residues" evidence="1">
    <location>
        <begin position="81"/>
        <end position="93"/>
    </location>
</feature>
<dbReference type="CDD" id="cd00821">
    <property type="entry name" value="PH"/>
    <property type="match status" value="1"/>
</dbReference>
<protein>
    <recommendedName>
        <fullName evidence="2">PH domain-containing protein</fullName>
    </recommendedName>
</protein>
<dbReference type="PANTHER" id="PTHR12752">
    <property type="entry name" value="PHOSPHOINOSITOL 3-PHOSPHATE-BINDING PROTEIN"/>
    <property type="match status" value="1"/>
</dbReference>
<feature type="region of interest" description="Disordered" evidence="1">
    <location>
        <begin position="76"/>
        <end position="206"/>
    </location>
</feature>
<dbReference type="AlphaFoldDB" id="A0A9P8A4A9"/>
<evidence type="ECO:0000259" key="2">
    <source>
        <dbReference type="PROSITE" id="PS50003"/>
    </source>
</evidence>
<dbReference type="PROSITE" id="PS50003">
    <property type="entry name" value="PH_DOMAIN"/>
    <property type="match status" value="1"/>
</dbReference>
<comment type="caution">
    <text evidence="3">The sequence shown here is derived from an EMBL/GenBank/DDBJ whole genome shotgun (WGS) entry which is preliminary data.</text>
</comment>
<dbReference type="SUPFAM" id="SSF50729">
    <property type="entry name" value="PH domain-like"/>
    <property type="match status" value="1"/>
</dbReference>
<feature type="region of interest" description="Disordered" evidence="1">
    <location>
        <begin position="862"/>
        <end position="905"/>
    </location>
</feature>
<dbReference type="Proteomes" id="UP000717515">
    <property type="component" value="Unassembled WGS sequence"/>
</dbReference>
<feature type="compositionally biased region" description="Low complexity" evidence="1">
    <location>
        <begin position="658"/>
        <end position="667"/>
    </location>
</feature>
<feature type="compositionally biased region" description="Polar residues" evidence="1">
    <location>
        <begin position="15"/>
        <end position="29"/>
    </location>
</feature>
<feature type="compositionally biased region" description="Low complexity" evidence="1">
    <location>
        <begin position="816"/>
        <end position="830"/>
    </location>
</feature>
<feature type="region of interest" description="Disordered" evidence="1">
    <location>
        <begin position="462"/>
        <end position="488"/>
    </location>
</feature>
<sequence>MSSANGRKNGRHDNQCGSSHPNRAEPTNLSHSPSFSSSCSSVPNSQALPHPLNDLRHLHARKASWKIEHDMDDLYSYQPVLPHPYPRSAPPPSSSSSVRGDEHSKAMKSIALPLLSHPGPGLLEMSRPQFQNSHDSNDAARGASPAKTRSFLRTHHSETSARQSTLSSTNSNMHPKHTKSSTKANKTSKHDPQPSTPPSAPTHTGAASFNAIFHPQLKNTPFYDERIMLEEWLQKRSSSLQMVWKRRWCVLRDDCLFYYRSDTDTKPLGVLPLADYPVLNSGPDVSRKSKLAFRLSTSEAIPREHQHHIFRAETPQALDLWLEALQGHISHAMGNLDGLGPLDLAPNGNGAGLQWYANPPGRFGFNKDYSGEESGGQSIIDKVLDRLHLEDPTLSDMNDPSTLIMPAQEIPSFPQNQTQTSHSSFRTLQICPEDENLDGWLPSPTASSNLYGGTGTPIIGIRGARPGSFAQGHTSSASSSLTAPSASYSSYPDVELAGSMSGTNRNRVSGQALDAQGRTILQQGSRGSHGFHSASSSLSGYQQLQSPSPKHSPQRPNGLQLSFDKSAASPSTTPINSPLSSPKLSTFSSNSLSSAYTNPHSPRTYFYRADSTVRRVESNASLTSISTINSSPGDGTNSGKDDDNALSRTAISLGQEANGGNNNSGGSTRTSPTKKADATGGKYNVGNDHQSPQILRKDDGQQAAISGKKTKKLWSVCENSGSSQSPEKSSSLQSGSTGGKKTVSQSLDSNNPMLKGLVLICPSKKQNRDSHVSSKGLSKSMSSLFKGIDQHGPEDHQQATPLLTPPGSFHLESGPFSSSSSSSFTSSSSSRIQTPSVFHMEDPFTPSLHRPSVGDILSSRLPVLSKSPTSPPSHPDGLLHHRPIKNDNVLKKQSRPTFPKSTTDLMSSLDNEWRCVDPNPRQSPPYPPARHAYNDEGNPFRANVSRHIVAPDELALAIEKEDAEEKEQKEREMLTRVSQDLGTNLDGVEADDVEVVVLVGGTVEAPSEDNLHDIDGSLSLEKSNQLVVDLSSPPTSPLPSVPPALPKRSPRRSTPIVLPPQLMCLSP</sequence>
<dbReference type="InterPro" id="IPR001849">
    <property type="entry name" value="PH_domain"/>
</dbReference>
<feature type="compositionally biased region" description="Low complexity" evidence="1">
    <location>
        <begin position="112"/>
        <end position="123"/>
    </location>
</feature>
<feature type="compositionally biased region" description="Low complexity" evidence="1">
    <location>
        <begin position="577"/>
        <end position="594"/>
    </location>
</feature>
<gene>
    <name evidence="3" type="ORF">KVV02_006664</name>
</gene>
<dbReference type="SMART" id="SM00233">
    <property type="entry name" value="PH"/>
    <property type="match status" value="1"/>
</dbReference>
<reference evidence="3" key="1">
    <citation type="submission" date="2021-07" db="EMBL/GenBank/DDBJ databases">
        <title>Draft genome of Mortierella alpina, strain LL118, isolated from an aspen leaf litter sample.</title>
        <authorList>
            <person name="Yang S."/>
            <person name="Vinatzer B.A."/>
        </authorList>
    </citation>
    <scope>NUCLEOTIDE SEQUENCE</scope>
    <source>
        <strain evidence="3">LL118</strain>
    </source>
</reference>
<feature type="compositionally biased region" description="Low complexity" evidence="1">
    <location>
        <begin position="720"/>
        <end position="735"/>
    </location>
</feature>
<feature type="compositionally biased region" description="Low complexity" evidence="1">
    <location>
        <begin position="474"/>
        <end position="488"/>
    </location>
</feature>
<feature type="compositionally biased region" description="Low complexity" evidence="1">
    <location>
        <begin position="30"/>
        <end position="45"/>
    </location>
</feature>
<feature type="compositionally biased region" description="Basic and acidic residues" evidence="1">
    <location>
        <begin position="788"/>
        <end position="797"/>
    </location>
</feature>
<accession>A0A9P8A4A9</accession>
<feature type="region of interest" description="Disordered" evidence="1">
    <location>
        <begin position="1028"/>
        <end position="1059"/>
    </location>
</feature>
<dbReference type="Gene3D" id="2.30.29.30">
    <property type="entry name" value="Pleckstrin-homology domain (PH domain)/Phosphotyrosine-binding domain (PTB)"/>
    <property type="match status" value="1"/>
</dbReference>
<evidence type="ECO:0000256" key="1">
    <source>
        <dbReference type="SAM" id="MobiDB-lite"/>
    </source>
</evidence>
<proteinExistence type="predicted"/>
<feature type="compositionally biased region" description="Polar residues" evidence="1">
    <location>
        <begin position="895"/>
        <end position="905"/>
    </location>
</feature>
<feature type="domain" description="PH" evidence="2">
    <location>
        <begin position="226"/>
        <end position="330"/>
    </location>
</feature>
<dbReference type="Pfam" id="PF00169">
    <property type="entry name" value="PH"/>
    <property type="match status" value="1"/>
</dbReference>